<comment type="subcellular location">
    <subcellularLocation>
        <location evidence="1">Endomembrane system</location>
    </subcellularLocation>
</comment>
<keyword evidence="5 9" id="KW-1133">Transmembrane helix</keyword>
<dbReference type="AlphaFoldDB" id="A0AAV8UBC2"/>
<dbReference type="GO" id="GO:0071555">
    <property type="term" value="P:cell wall organization"/>
    <property type="evidence" value="ECO:0007669"/>
    <property type="project" value="UniProtKB-KW"/>
</dbReference>
<keyword evidence="7" id="KW-0961">Cell wall biogenesis/degradation</keyword>
<dbReference type="GO" id="GO:0016020">
    <property type="term" value="C:membrane"/>
    <property type="evidence" value="ECO:0007669"/>
    <property type="project" value="InterPro"/>
</dbReference>
<evidence type="ECO:0000256" key="5">
    <source>
        <dbReference type="ARBA" id="ARBA00022989"/>
    </source>
</evidence>
<dbReference type="Proteomes" id="UP001159364">
    <property type="component" value="Linkage Group LG08"/>
</dbReference>
<evidence type="ECO:0000313" key="11">
    <source>
        <dbReference type="Proteomes" id="UP001159364"/>
    </source>
</evidence>
<sequence>MIETDLVIIIKADDARQPLSLVVTIPPSHLTPYRIVIILGLIILGFFLQYCATHLVKDAYPLWLISVILVPVNRETYLDRLALRYDRDGEPSQLAPVDVFVNTVDPLKEPPLVTTNIVLSVLVVDYPIDKVSCYILDDGSTMLTFEALSETLEFAEKWVSFCKKHNIEPRALNFILPKRLTI</sequence>
<evidence type="ECO:0000256" key="4">
    <source>
        <dbReference type="ARBA" id="ARBA00022692"/>
    </source>
</evidence>
<dbReference type="GO" id="GO:0012505">
    <property type="term" value="C:endomembrane system"/>
    <property type="evidence" value="ECO:0007669"/>
    <property type="project" value="UniProtKB-SubCell"/>
</dbReference>
<comment type="caution">
    <text evidence="10">The sequence shown here is derived from an EMBL/GenBank/DDBJ whole genome shotgun (WGS) entry which is preliminary data.</text>
</comment>
<evidence type="ECO:0000256" key="8">
    <source>
        <dbReference type="PIRSR" id="PIRSR605150-2"/>
    </source>
</evidence>
<proteinExistence type="predicted"/>
<dbReference type="GO" id="GO:0030244">
    <property type="term" value="P:cellulose biosynthetic process"/>
    <property type="evidence" value="ECO:0007669"/>
    <property type="project" value="InterPro"/>
</dbReference>
<feature type="transmembrane region" description="Helical" evidence="9">
    <location>
        <begin position="33"/>
        <end position="52"/>
    </location>
</feature>
<keyword evidence="2" id="KW-0328">Glycosyltransferase</keyword>
<feature type="binding site" evidence="8">
    <location>
        <position position="138"/>
    </location>
    <ligand>
        <name>UDP-alpha-D-glucose</name>
        <dbReference type="ChEBI" id="CHEBI:58885"/>
    </ligand>
</feature>
<feature type="binding site" evidence="8">
    <location>
        <position position="108"/>
    </location>
    <ligand>
        <name>UDP-alpha-D-glucose</name>
        <dbReference type="ChEBI" id="CHEBI:58885"/>
    </ligand>
</feature>
<keyword evidence="6 9" id="KW-0472">Membrane</keyword>
<dbReference type="EMBL" id="JAIWQS010000008">
    <property type="protein sequence ID" value="KAJ8898813.1"/>
    <property type="molecule type" value="Genomic_DNA"/>
</dbReference>
<reference evidence="10 11" key="1">
    <citation type="submission" date="2021-09" db="EMBL/GenBank/DDBJ databases">
        <title>Genomic insights and catalytic innovation underlie evolution of tropane alkaloids biosynthesis.</title>
        <authorList>
            <person name="Wang Y.-J."/>
            <person name="Tian T."/>
            <person name="Huang J.-P."/>
            <person name="Huang S.-X."/>
        </authorList>
    </citation>
    <scope>NUCLEOTIDE SEQUENCE [LARGE SCALE GENOMIC DNA]</scope>
    <source>
        <strain evidence="10">KIB-2018</strain>
        <tissue evidence="10">Leaf</tissue>
    </source>
</reference>
<evidence type="ECO:0000256" key="7">
    <source>
        <dbReference type="ARBA" id="ARBA00023316"/>
    </source>
</evidence>
<evidence type="ECO:0000313" key="10">
    <source>
        <dbReference type="EMBL" id="KAJ8898813.1"/>
    </source>
</evidence>
<evidence type="ECO:0000256" key="3">
    <source>
        <dbReference type="ARBA" id="ARBA00022679"/>
    </source>
</evidence>
<evidence type="ECO:0000256" key="9">
    <source>
        <dbReference type="SAM" id="Phobius"/>
    </source>
</evidence>
<evidence type="ECO:0000256" key="2">
    <source>
        <dbReference type="ARBA" id="ARBA00022676"/>
    </source>
</evidence>
<evidence type="ECO:0000256" key="6">
    <source>
        <dbReference type="ARBA" id="ARBA00023136"/>
    </source>
</evidence>
<evidence type="ECO:0008006" key="12">
    <source>
        <dbReference type="Google" id="ProtNLM"/>
    </source>
</evidence>
<dbReference type="Pfam" id="PF03552">
    <property type="entry name" value="Cellulose_synt"/>
    <property type="match status" value="1"/>
</dbReference>
<dbReference type="InterPro" id="IPR005150">
    <property type="entry name" value="Cellulose_synth"/>
</dbReference>
<keyword evidence="11" id="KW-1185">Reference proteome</keyword>
<keyword evidence="4 9" id="KW-0812">Transmembrane</keyword>
<evidence type="ECO:0000256" key="1">
    <source>
        <dbReference type="ARBA" id="ARBA00004308"/>
    </source>
</evidence>
<keyword evidence="3" id="KW-0808">Transferase</keyword>
<feature type="binding site" evidence="8">
    <location>
        <position position="109"/>
    </location>
    <ligand>
        <name>UDP-alpha-D-glucose</name>
        <dbReference type="ChEBI" id="CHEBI:58885"/>
    </ligand>
</feature>
<name>A0AAV8UBC2_9ROSI</name>
<dbReference type="PANTHER" id="PTHR13301">
    <property type="entry name" value="X-BOX TRANSCRIPTION FACTOR-RELATED"/>
    <property type="match status" value="1"/>
</dbReference>
<gene>
    <name evidence="10" type="ORF">K2173_007238</name>
</gene>
<protein>
    <recommendedName>
        <fullName evidence="12">Cellulose synthase</fullName>
    </recommendedName>
</protein>
<organism evidence="10 11">
    <name type="scientific">Erythroxylum novogranatense</name>
    <dbReference type="NCBI Taxonomy" id="1862640"/>
    <lineage>
        <taxon>Eukaryota</taxon>
        <taxon>Viridiplantae</taxon>
        <taxon>Streptophyta</taxon>
        <taxon>Embryophyta</taxon>
        <taxon>Tracheophyta</taxon>
        <taxon>Spermatophyta</taxon>
        <taxon>Magnoliopsida</taxon>
        <taxon>eudicotyledons</taxon>
        <taxon>Gunneridae</taxon>
        <taxon>Pentapetalae</taxon>
        <taxon>rosids</taxon>
        <taxon>fabids</taxon>
        <taxon>Malpighiales</taxon>
        <taxon>Erythroxylaceae</taxon>
        <taxon>Erythroxylum</taxon>
    </lineage>
</organism>
<dbReference type="GO" id="GO:0016760">
    <property type="term" value="F:cellulose synthase (UDP-forming) activity"/>
    <property type="evidence" value="ECO:0007669"/>
    <property type="project" value="InterPro"/>
</dbReference>
<accession>A0AAV8UBC2</accession>